<evidence type="ECO:0000256" key="3">
    <source>
        <dbReference type="ARBA" id="ARBA00022723"/>
    </source>
</evidence>
<evidence type="ECO:0000256" key="4">
    <source>
        <dbReference type="ARBA" id="ARBA00022729"/>
    </source>
</evidence>
<reference evidence="10" key="1">
    <citation type="submission" date="2019-01" db="EMBL/GenBank/DDBJ databases">
        <title>Colletotrichum abscissum LGMF1257.</title>
        <authorList>
            <person name="Baroncelli R."/>
        </authorList>
    </citation>
    <scope>NUCLEOTIDE SEQUENCE</scope>
    <source>
        <strain evidence="10">Ca142</strain>
    </source>
</reference>
<keyword evidence="8" id="KW-1133">Transmembrane helix</keyword>
<dbReference type="Proteomes" id="UP001056436">
    <property type="component" value="Unassembled WGS sequence"/>
</dbReference>
<dbReference type="CDD" id="cd16142">
    <property type="entry name" value="ARS_like"/>
    <property type="match status" value="1"/>
</dbReference>
<dbReference type="GO" id="GO:0046872">
    <property type="term" value="F:metal ion binding"/>
    <property type="evidence" value="ECO:0007669"/>
    <property type="project" value="UniProtKB-KW"/>
</dbReference>
<dbReference type="OrthoDB" id="103349at2759"/>
<dbReference type="AlphaFoldDB" id="A0A9Q0B0V0"/>
<keyword evidence="8" id="KW-0472">Membrane</keyword>
<keyword evidence="4" id="KW-0732">Signal</keyword>
<accession>A0A9Q0B0V0</accession>
<feature type="region of interest" description="Disordered" evidence="7">
    <location>
        <begin position="788"/>
        <end position="812"/>
    </location>
</feature>
<comment type="similarity">
    <text evidence="2">Belongs to the sulfatase family.</text>
</comment>
<evidence type="ECO:0000313" key="10">
    <source>
        <dbReference type="EMBL" id="KAI3553035.1"/>
    </source>
</evidence>
<dbReference type="GO" id="GO:0004065">
    <property type="term" value="F:arylsulfatase activity"/>
    <property type="evidence" value="ECO:0007669"/>
    <property type="project" value="TreeGrafter"/>
</dbReference>
<gene>
    <name evidence="10" type="ORF">CABS02_06813</name>
</gene>
<dbReference type="SUPFAM" id="SSF53649">
    <property type="entry name" value="Alkaline phosphatase-like"/>
    <property type="match status" value="1"/>
</dbReference>
<protein>
    <submittedName>
        <fullName evidence="10">Arylsulfatase A</fullName>
    </submittedName>
</protein>
<dbReference type="InterPro" id="IPR017850">
    <property type="entry name" value="Alkaline_phosphatase_core_sf"/>
</dbReference>
<dbReference type="Gene3D" id="3.30.1120.10">
    <property type="match status" value="1"/>
</dbReference>
<evidence type="ECO:0000256" key="8">
    <source>
        <dbReference type="SAM" id="Phobius"/>
    </source>
</evidence>
<organism evidence="10 11">
    <name type="scientific">Colletotrichum abscissum</name>
    <dbReference type="NCBI Taxonomy" id="1671311"/>
    <lineage>
        <taxon>Eukaryota</taxon>
        <taxon>Fungi</taxon>
        <taxon>Dikarya</taxon>
        <taxon>Ascomycota</taxon>
        <taxon>Pezizomycotina</taxon>
        <taxon>Sordariomycetes</taxon>
        <taxon>Hypocreomycetidae</taxon>
        <taxon>Glomerellales</taxon>
        <taxon>Glomerellaceae</taxon>
        <taxon>Colletotrichum</taxon>
        <taxon>Colletotrichum acutatum species complex</taxon>
    </lineage>
</organism>
<dbReference type="EMBL" id="SDAQ01000034">
    <property type="protein sequence ID" value="KAI3553035.1"/>
    <property type="molecule type" value="Genomic_DNA"/>
</dbReference>
<keyword evidence="8" id="KW-0812">Transmembrane</keyword>
<evidence type="ECO:0000313" key="11">
    <source>
        <dbReference type="Proteomes" id="UP001056436"/>
    </source>
</evidence>
<dbReference type="Gene3D" id="3.40.720.10">
    <property type="entry name" value="Alkaline Phosphatase, subunit A"/>
    <property type="match status" value="1"/>
</dbReference>
<dbReference type="Pfam" id="PF00884">
    <property type="entry name" value="Sulfatase"/>
    <property type="match status" value="1"/>
</dbReference>
<sequence length="834" mass="91950">MSRDPDRPNVVLILADNLGWGELGCYGGGALRGAATPRIDKLATQGLLLHNFNVESDCVPTRSALMTGRHPIRTGCRQSVPAGFPQGLTPWERTLAECLKENDYATAHHGKWHLGDVPGRYPSDRGFDEWFGIPRTTDETQFTSAIGYTPEVAEMPYIMKGVAGQMSENVRVYDLEARRLIDEMLVEKSKDWLSRQVAAERPFFLYHPLVHLHFPTLPHKDFAGTTKQGDFADSMTEMDHHVGQILDHIDSLGIREDTVVIFASDNGPEFREPYRGTAGPWSGTYHTAMEGSLRVPFIIRWPRHVPEGVTSNEIVHVTDIFTTILSVTKSRVPDDRPIDGIDQTIFFKDPASVRSERLGFLFYIKEELRAIKWKDWKLHLVWEPKVNQSSGRLESPYLFNTVRDPKEESDILSFNTWVLQPMTKLRTEFQRSLANDPAPPDPLKDFLCSNIDVDILWTNFSKQRAEKFWNPLCSFTPTCAVKAKRKKQTPLRPSEQTLGRYLAMASKTTYEPLLVTLTFTPGGFQQTKILSMAPQTTPFTPPNDLCSPVDIRCLVGKMEDLTGDVECLRDQVVAETTASLPTQCFPESYAAIWRPSGNTFSDVASVAYPGTACISGWTTACETTLTLESAQTYTQTWCCPSSYTCLVPTPGGTPYRDCVSLLSTNTEIWINNVATSGGRESTLWSSWRKISLTGLPSVAGGPLSVKHPVFPLYGRVPSSQASGVAGEAGLSIGAIAGIAVGAVVLVLLLLGAGLLICLRKRKQKRAAAVIAAQNEGNTGNEGYGQKGFGYDAKQELPGHGTEMTEVDAATPPPVELSAYTRAAEVEGNRPAELS</sequence>
<evidence type="ECO:0000256" key="2">
    <source>
        <dbReference type="ARBA" id="ARBA00008779"/>
    </source>
</evidence>
<feature type="transmembrane region" description="Helical" evidence="8">
    <location>
        <begin position="732"/>
        <end position="758"/>
    </location>
</feature>
<evidence type="ECO:0000256" key="5">
    <source>
        <dbReference type="ARBA" id="ARBA00022801"/>
    </source>
</evidence>
<evidence type="ECO:0000256" key="1">
    <source>
        <dbReference type="ARBA" id="ARBA00001913"/>
    </source>
</evidence>
<evidence type="ECO:0000256" key="7">
    <source>
        <dbReference type="SAM" id="MobiDB-lite"/>
    </source>
</evidence>
<keyword evidence="3" id="KW-0479">Metal-binding</keyword>
<dbReference type="InterPro" id="IPR000917">
    <property type="entry name" value="Sulfatase_N"/>
</dbReference>
<evidence type="ECO:0000259" key="9">
    <source>
        <dbReference type="Pfam" id="PF00884"/>
    </source>
</evidence>
<keyword evidence="5" id="KW-0378">Hydrolase</keyword>
<dbReference type="PANTHER" id="PTHR42693">
    <property type="entry name" value="ARYLSULFATASE FAMILY MEMBER"/>
    <property type="match status" value="1"/>
</dbReference>
<keyword evidence="6" id="KW-0106">Calcium</keyword>
<feature type="domain" description="Sulfatase N-terminal" evidence="9">
    <location>
        <begin position="8"/>
        <end position="328"/>
    </location>
</feature>
<name>A0A9Q0B0V0_9PEZI</name>
<proteinExistence type="inferred from homology"/>
<comment type="caution">
    <text evidence="10">The sequence shown here is derived from an EMBL/GenBank/DDBJ whole genome shotgun (WGS) entry which is preliminary data.</text>
</comment>
<dbReference type="InterPro" id="IPR050738">
    <property type="entry name" value="Sulfatase"/>
</dbReference>
<evidence type="ECO:0000256" key="6">
    <source>
        <dbReference type="ARBA" id="ARBA00022837"/>
    </source>
</evidence>
<keyword evidence="11" id="KW-1185">Reference proteome</keyword>
<dbReference type="PANTHER" id="PTHR42693:SF42">
    <property type="entry name" value="ARYLSULFATASE G"/>
    <property type="match status" value="1"/>
</dbReference>
<comment type="cofactor">
    <cofactor evidence="1">
        <name>Ca(2+)</name>
        <dbReference type="ChEBI" id="CHEBI:29108"/>
    </cofactor>
</comment>